<reference evidence="3 4" key="1">
    <citation type="journal article" name="Front. Microbiol.">
        <title>Sugar Metabolism of the First Thermophilic Planctomycete Thermogutta terrifontis: Comparative Genomic and Transcriptomic Approaches.</title>
        <authorList>
            <person name="Elcheninov A.G."/>
            <person name="Menzel P."/>
            <person name="Gudbergsdottir S.R."/>
            <person name="Slesarev A.I."/>
            <person name="Kadnikov V.V."/>
            <person name="Krogh A."/>
            <person name="Bonch-Osmolovskaya E.A."/>
            <person name="Peng X."/>
            <person name="Kublanov I.V."/>
        </authorList>
    </citation>
    <scope>NUCLEOTIDE SEQUENCE [LARGE SCALE GENOMIC DNA]</scope>
    <source>
        <strain evidence="3 4">R1</strain>
    </source>
</reference>
<dbReference type="Proteomes" id="UP000215086">
    <property type="component" value="Chromosome"/>
</dbReference>
<evidence type="ECO:0000313" key="4">
    <source>
        <dbReference type="Proteomes" id="UP000215086"/>
    </source>
</evidence>
<dbReference type="GO" id="GO:0016491">
    <property type="term" value="F:oxidoreductase activity"/>
    <property type="evidence" value="ECO:0007669"/>
    <property type="project" value="InterPro"/>
</dbReference>
<evidence type="ECO:0000259" key="2">
    <source>
        <dbReference type="Pfam" id="PF00248"/>
    </source>
</evidence>
<proteinExistence type="predicted"/>
<dbReference type="PANTHER" id="PTHR43312:SF1">
    <property type="entry name" value="NADP-DEPENDENT OXIDOREDUCTASE DOMAIN-CONTAINING PROTEIN"/>
    <property type="match status" value="1"/>
</dbReference>
<accession>A0A286RB46</accession>
<keyword evidence="1" id="KW-0472">Membrane</keyword>
<evidence type="ECO:0000256" key="1">
    <source>
        <dbReference type="SAM" id="Phobius"/>
    </source>
</evidence>
<name>A0A286RB46_9BACT</name>
<dbReference type="NCBIfam" id="TIGR01409">
    <property type="entry name" value="TAT_signal_seq"/>
    <property type="match status" value="1"/>
</dbReference>
<dbReference type="InterPro" id="IPR023210">
    <property type="entry name" value="NADP_OxRdtase_dom"/>
</dbReference>
<dbReference type="InterPro" id="IPR053135">
    <property type="entry name" value="AKR2_Oxidoreductase"/>
</dbReference>
<dbReference type="PROSITE" id="PS51318">
    <property type="entry name" value="TAT"/>
    <property type="match status" value="1"/>
</dbReference>
<dbReference type="InterPro" id="IPR006311">
    <property type="entry name" value="TAT_signal"/>
</dbReference>
<dbReference type="AlphaFoldDB" id="A0A286RB46"/>
<dbReference type="SUPFAM" id="SSF51430">
    <property type="entry name" value="NAD(P)-linked oxidoreductase"/>
    <property type="match status" value="1"/>
</dbReference>
<dbReference type="PRINTS" id="PR00069">
    <property type="entry name" value="ALDKETRDTASE"/>
</dbReference>
<dbReference type="PANTHER" id="PTHR43312">
    <property type="entry name" value="D-THREO-ALDOSE 1-DEHYDROGENASE"/>
    <property type="match status" value="1"/>
</dbReference>
<dbReference type="Pfam" id="PF00248">
    <property type="entry name" value="Aldo_ket_red"/>
    <property type="match status" value="1"/>
</dbReference>
<dbReference type="KEGG" id="ttf:THTE_0584"/>
<dbReference type="EMBL" id="CP018477">
    <property type="protein sequence ID" value="ASV73186.1"/>
    <property type="molecule type" value="Genomic_DNA"/>
</dbReference>
<keyword evidence="1" id="KW-0812">Transmembrane</keyword>
<protein>
    <submittedName>
        <fullName evidence="3">Oxidoreductase</fullName>
    </submittedName>
</protein>
<dbReference type="Gene3D" id="3.20.20.100">
    <property type="entry name" value="NADP-dependent oxidoreductase domain"/>
    <property type="match status" value="1"/>
</dbReference>
<feature type="transmembrane region" description="Helical" evidence="1">
    <location>
        <begin position="20"/>
        <end position="38"/>
    </location>
</feature>
<dbReference type="InterPro" id="IPR020471">
    <property type="entry name" value="AKR"/>
</dbReference>
<keyword evidence="1" id="KW-1133">Transmembrane helix</keyword>
<dbReference type="InterPro" id="IPR036812">
    <property type="entry name" value="NAD(P)_OxRdtase_dom_sf"/>
</dbReference>
<sequence>MKRRKDPAMTNRGSLSRRDFVKQAGVLAGGAVFVPAVLTKNQFSVAAAVNSEPLPRRVLGRTGEQITIFTLGTAPCGNSRSVEEIAAVVNAAIDAGINSIDTAPAYVRAEEGVGLVMKNRRKEVFLATKVPADTVQQGERSLSRSLRLLQTDYVDLLYYHSVGNRKVEGALDPEGVFTWLVKQKKAGKCRFVGISGHNLPGRFAQFLNTGEVDVLLAAVNYVDRHTYNFEEDVLPIAREKQVGIIAMKVLGGADPAKGSYGNPNSVGRLVSDKPERIEAAIRYALSLPGVASVNLGINSVEQLHQDLAYFRNPQPLSEQELAQLLEEGRALAAKWGEHFGPAKERGQS</sequence>
<dbReference type="CDD" id="cd19100">
    <property type="entry name" value="AKR_unchar"/>
    <property type="match status" value="1"/>
</dbReference>
<gene>
    <name evidence="3" type="ORF">THTE_0584</name>
</gene>
<feature type="domain" description="NADP-dependent oxidoreductase" evidence="2">
    <location>
        <begin position="71"/>
        <end position="324"/>
    </location>
</feature>
<evidence type="ECO:0000313" key="3">
    <source>
        <dbReference type="EMBL" id="ASV73186.1"/>
    </source>
</evidence>
<keyword evidence="4" id="KW-1185">Reference proteome</keyword>
<dbReference type="InterPro" id="IPR019546">
    <property type="entry name" value="TAT_signal_bac_arc"/>
</dbReference>
<organism evidence="3 4">
    <name type="scientific">Thermogutta terrifontis</name>
    <dbReference type="NCBI Taxonomy" id="1331910"/>
    <lineage>
        <taxon>Bacteria</taxon>
        <taxon>Pseudomonadati</taxon>
        <taxon>Planctomycetota</taxon>
        <taxon>Planctomycetia</taxon>
        <taxon>Pirellulales</taxon>
        <taxon>Thermoguttaceae</taxon>
        <taxon>Thermogutta</taxon>
    </lineage>
</organism>